<protein>
    <submittedName>
        <fullName evidence="1">Uncharacterized protein</fullName>
    </submittedName>
</protein>
<proteinExistence type="predicted"/>
<sequence length="125" mass="13849">MQSQISEEIHRIRGPRDPRDQVYDGVIAIDSDPGCLPSVAVVLVGAITGRKILLFFALFPPHQHKTTAQGSRMHTSSILRLRLLHSSASPIFGPHQVPHVSLSVVKHSQQHQQRLQASQYAPCFS</sequence>
<accession>A0ABR3ZVL1</accession>
<evidence type="ECO:0000313" key="2">
    <source>
        <dbReference type="Proteomes" id="UP001590950"/>
    </source>
</evidence>
<reference evidence="1 2" key="1">
    <citation type="submission" date="2024-09" db="EMBL/GenBank/DDBJ databases">
        <title>Rethinking Asexuality: The Enigmatic Case of Functional Sexual Genes in Lepraria (Stereocaulaceae).</title>
        <authorList>
            <person name="Doellman M."/>
            <person name="Sun Y."/>
            <person name="Barcenas-Pena A."/>
            <person name="Lumbsch H.T."/>
            <person name="Grewe F."/>
        </authorList>
    </citation>
    <scope>NUCLEOTIDE SEQUENCE [LARGE SCALE GENOMIC DNA]</scope>
    <source>
        <strain evidence="1 2">Mercado 3170</strain>
    </source>
</reference>
<name>A0ABR3ZVL1_9LECA</name>
<comment type="caution">
    <text evidence="1">The sequence shown here is derived from an EMBL/GenBank/DDBJ whole genome shotgun (WGS) entry which is preliminary data.</text>
</comment>
<gene>
    <name evidence="1" type="ORF">N7G274_010545</name>
</gene>
<dbReference type="Proteomes" id="UP001590950">
    <property type="component" value="Unassembled WGS sequence"/>
</dbReference>
<organism evidence="1 2">
    <name type="scientific">Stereocaulon virgatum</name>
    <dbReference type="NCBI Taxonomy" id="373712"/>
    <lineage>
        <taxon>Eukaryota</taxon>
        <taxon>Fungi</taxon>
        <taxon>Dikarya</taxon>
        <taxon>Ascomycota</taxon>
        <taxon>Pezizomycotina</taxon>
        <taxon>Lecanoromycetes</taxon>
        <taxon>OSLEUM clade</taxon>
        <taxon>Lecanoromycetidae</taxon>
        <taxon>Lecanorales</taxon>
        <taxon>Lecanorineae</taxon>
        <taxon>Stereocaulaceae</taxon>
        <taxon>Stereocaulon</taxon>
    </lineage>
</organism>
<keyword evidence="2" id="KW-1185">Reference proteome</keyword>
<dbReference type="EMBL" id="JBEFKJ010000052">
    <property type="protein sequence ID" value="KAL2036750.1"/>
    <property type="molecule type" value="Genomic_DNA"/>
</dbReference>
<evidence type="ECO:0000313" key="1">
    <source>
        <dbReference type="EMBL" id="KAL2036750.1"/>
    </source>
</evidence>